<proteinExistence type="predicted"/>
<name>A0A8J3KMP6_9ACTN</name>
<evidence type="ECO:0000313" key="4">
    <source>
        <dbReference type="Proteomes" id="UP000659904"/>
    </source>
</evidence>
<dbReference type="RefSeq" id="WP_120315774.1">
    <property type="nucleotide sequence ID" value="NZ_BONH01000016.1"/>
</dbReference>
<gene>
    <name evidence="3" type="ORF">Cci01nite_37980</name>
</gene>
<accession>A0A8J3KMP6</accession>
<evidence type="ECO:0000259" key="2">
    <source>
        <dbReference type="Pfam" id="PF12172"/>
    </source>
</evidence>
<evidence type="ECO:0008006" key="5">
    <source>
        <dbReference type="Google" id="ProtNLM"/>
    </source>
</evidence>
<dbReference type="PANTHER" id="PTHR34075">
    <property type="entry name" value="BLR3430 PROTEIN"/>
    <property type="match status" value="1"/>
</dbReference>
<feature type="domain" description="ChsH2 rubredoxin-like zinc ribbon" evidence="2">
    <location>
        <begin position="14"/>
        <end position="48"/>
    </location>
</feature>
<organism evidence="3 4">
    <name type="scientific">Catellatospora citrea</name>
    <dbReference type="NCBI Taxonomy" id="53366"/>
    <lineage>
        <taxon>Bacteria</taxon>
        <taxon>Bacillati</taxon>
        <taxon>Actinomycetota</taxon>
        <taxon>Actinomycetes</taxon>
        <taxon>Micromonosporales</taxon>
        <taxon>Micromonosporaceae</taxon>
        <taxon>Catellatospora</taxon>
    </lineage>
</organism>
<reference evidence="3 4" key="1">
    <citation type="submission" date="2021-01" db="EMBL/GenBank/DDBJ databases">
        <title>Whole genome shotgun sequence of Catellatospora citrea NBRC 14495.</title>
        <authorList>
            <person name="Komaki H."/>
            <person name="Tamura T."/>
        </authorList>
    </citation>
    <scope>NUCLEOTIDE SEQUENCE [LARGE SCALE GENOMIC DNA]</scope>
    <source>
        <strain evidence="3 4">NBRC 14495</strain>
    </source>
</reference>
<dbReference type="EMBL" id="BONH01000016">
    <property type="protein sequence ID" value="GIF98704.1"/>
    <property type="molecule type" value="Genomic_DNA"/>
</dbReference>
<dbReference type="Pfam" id="PF01796">
    <property type="entry name" value="OB_ChsH2_C"/>
    <property type="match status" value="1"/>
</dbReference>
<dbReference type="InterPro" id="IPR012340">
    <property type="entry name" value="NA-bd_OB-fold"/>
</dbReference>
<dbReference type="InterPro" id="IPR052513">
    <property type="entry name" value="Thioester_dehydratase-like"/>
</dbReference>
<dbReference type="Proteomes" id="UP000659904">
    <property type="component" value="Unassembled WGS sequence"/>
</dbReference>
<protein>
    <recommendedName>
        <fullName evidence="5">OB-fold protein</fullName>
    </recommendedName>
</protein>
<evidence type="ECO:0000259" key="1">
    <source>
        <dbReference type="Pfam" id="PF01796"/>
    </source>
</evidence>
<sequence length="127" mass="13837">MTEIPEDEVTAPWWDATRQRRLTVQRCARCGLAQLPPRVLCTGCGSTASRLESVDGRGVVDSYTVIHRAADPAAEVPYTVARVRLAEGPILLTALVGVSEPRCDLPVTLAWRPLPDGRALPVFTTEE</sequence>
<feature type="domain" description="ChsH2 C-terminal OB-fold" evidence="1">
    <location>
        <begin position="54"/>
        <end position="112"/>
    </location>
</feature>
<dbReference type="PANTHER" id="PTHR34075:SF5">
    <property type="entry name" value="BLR3430 PROTEIN"/>
    <property type="match status" value="1"/>
</dbReference>
<dbReference type="SUPFAM" id="SSF50249">
    <property type="entry name" value="Nucleic acid-binding proteins"/>
    <property type="match status" value="1"/>
</dbReference>
<dbReference type="Pfam" id="PF12172">
    <property type="entry name" value="zf-ChsH2"/>
    <property type="match status" value="1"/>
</dbReference>
<comment type="caution">
    <text evidence="3">The sequence shown here is derived from an EMBL/GenBank/DDBJ whole genome shotgun (WGS) entry which is preliminary data.</text>
</comment>
<dbReference type="Gene3D" id="6.10.30.10">
    <property type="match status" value="1"/>
</dbReference>
<dbReference type="InterPro" id="IPR002878">
    <property type="entry name" value="ChsH2_C"/>
</dbReference>
<keyword evidence="4" id="KW-1185">Reference proteome</keyword>
<dbReference type="AlphaFoldDB" id="A0A8J3KMP6"/>
<evidence type="ECO:0000313" key="3">
    <source>
        <dbReference type="EMBL" id="GIF98704.1"/>
    </source>
</evidence>
<dbReference type="InterPro" id="IPR022002">
    <property type="entry name" value="ChsH2_Znr"/>
</dbReference>